<dbReference type="EMBL" id="CM003613">
    <property type="protein sequence ID" value="KYP55537.1"/>
    <property type="molecule type" value="Genomic_DNA"/>
</dbReference>
<evidence type="ECO:0000313" key="3">
    <source>
        <dbReference type="EMBL" id="KYP55537.1"/>
    </source>
</evidence>
<evidence type="ECO:0000259" key="1">
    <source>
        <dbReference type="Pfam" id="PF07727"/>
    </source>
</evidence>
<evidence type="ECO:0000259" key="2">
    <source>
        <dbReference type="Pfam" id="PF25597"/>
    </source>
</evidence>
<dbReference type="InterPro" id="IPR057670">
    <property type="entry name" value="SH3_retrovirus"/>
</dbReference>
<dbReference type="AlphaFoldDB" id="A0A151SL60"/>
<organism evidence="3 4">
    <name type="scientific">Cajanus cajan</name>
    <name type="common">Pigeon pea</name>
    <name type="synonym">Cajanus indicus</name>
    <dbReference type="NCBI Taxonomy" id="3821"/>
    <lineage>
        <taxon>Eukaryota</taxon>
        <taxon>Viridiplantae</taxon>
        <taxon>Streptophyta</taxon>
        <taxon>Embryophyta</taxon>
        <taxon>Tracheophyta</taxon>
        <taxon>Spermatophyta</taxon>
        <taxon>Magnoliopsida</taxon>
        <taxon>eudicotyledons</taxon>
        <taxon>Gunneridae</taxon>
        <taxon>Pentapetalae</taxon>
        <taxon>rosids</taxon>
        <taxon>fabids</taxon>
        <taxon>Fabales</taxon>
        <taxon>Fabaceae</taxon>
        <taxon>Papilionoideae</taxon>
        <taxon>50 kb inversion clade</taxon>
        <taxon>NPAAA clade</taxon>
        <taxon>indigoferoid/millettioid clade</taxon>
        <taxon>Phaseoleae</taxon>
        <taxon>Cajanus</taxon>
    </lineage>
</organism>
<dbReference type="Pfam" id="PF25597">
    <property type="entry name" value="SH3_retrovirus"/>
    <property type="match status" value="1"/>
</dbReference>
<feature type="domain" description="Retroviral polymerase SH3-like" evidence="2">
    <location>
        <begin position="44"/>
        <end position="75"/>
    </location>
</feature>
<sequence>MGHLSYDRLKMMQQSYPCIYINKHFTCNICHHAKQRKLPFSLSHRKKLDPRANPCIFLGFKPHTKGYLIFFLSSNSADGSVERHKACLIAKGYTQFEGLDFIDIFSHVAKLTTICLLLSLAAINN</sequence>
<dbReference type="Gramene" id="C.cajan_01711.t">
    <property type="protein sequence ID" value="C.cajan_01711.t"/>
    <property type="gene ID" value="C.cajan_01711"/>
</dbReference>
<gene>
    <name evidence="3" type="ORF">KK1_001749</name>
</gene>
<dbReference type="Pfam" id="PF07727">
    <property type="entry name" value="RVT_2"/>
    <property type="match status" value="1"/>
</dbReference>
<keyword evidence="4" id="KW-1185">Reference proteome</keyword>
<evidence type="ECO:0000313" key="4">
    <source>
        <dbReference type="Proteomes" id="UP000075243"/>
    </source>
</evidence>
<dbReference type="Proteomes" id="UP000075243">
    <property type="component" value="Chromosome 11"/>
</dbReference>
<dbReference type="InterPro" id="IPR013103">
    <property type="entry name" value="RVT_2"/>
</dbReference>
<feature type="domain" description="Reverse transcriptase Ty1/copia-type" evidence="1">
    <location>
        <begin position="79"/>
        <end position="124"/>
    </location>
</feature>
<accession>A0A151SL60</accession>
<reference evidence="3 4" key="1">
    <citation type="journal article" date="2012" name="Nat. Biotechnol.">
        <title>Draft genome sequence of pigeonpea (Cajanus cajan), an orphan legume crop of resource-poor farmers.</title>
        <authorList>
            <person name="Varshney R.K."/>
            <person name="Chen W."/>
            <person name="Li Y."/>
            <person name="Bharti A.K."/>
            <person name="Saxena R.K."/>
            <person name="Schlueter J.A."/>
            <person name="Donoghue M.T."/>
            <person name="Azam S."/>
            <person name="Fan G."/>
            <person name="Whaley A.M."/>
            <person name="Farmer A.D."/>
            <person name="Sheridan J."/>
            <person name="Iwata A."/>
            <person name="Tuteja R."/>
            <person name="Penmetsa R.V."/>
            <person name="Wu W."/>
            <person name="Upadhyaya H.D."/>
            <person name="Yang S.P."/>
            <person name="Shah T."/>
            <person name="Saxena K.B."/>
            <person name="Michael T."/>
            <person name="McCombie W.R."/>
            <person name="Yang B."/>
            <person name="Zhang G."/>
            <person name="Yang H."/>
            <person name="Wang J."/>
            <person name="Spillane C."/>
            <person name="Cook D.R."/>
            <person name="May G.D."/>
            <person name="Xu X."/>
            <person name="Jackson S.A."/>
        </authorList>
    </citation>
    <scope>NUCLEOTIDE SEQUENCE [LARGE SCALE GENOMIC DNA]</scope>
    <source>
        <strain evidence="4">cv. Asha</strain>
    </source>
</reference>
<protein>
    <submittedName>
        <fullName evidence="3">Uncharacterized protein</fullName>
    </submittedName>
</protein>
<proteinExistence type="predicted"/>
<name>A0A151SL60_CAJCA</name>